<protein>
    <submittedName>
        <fullName evidence="4">TolC family protein</fullName>
    </submittedName>
</protein>
<organism evidence="4 5">
    <name type="scientific">Flavobacterium arundinis</name>
    <dbReference type="NCBI Taxonomy" id="3139143"/>
    <lineage>
        <taxon>Bacteria</taxon>
        <taxon>Pseudomonadati</taxon>
        <taxon>Bacteroidota</taxon>
        <taxon>Flavobacteriia</taxon>
        <taxon>Flavobacteriales</taxon>
        <taxon>Flavobacteriaceae</taxon>
        <taxon>Flavobacterium</taxon>
    </lineage>
</organism>
<keyword evidence="5" id="KW-1185">Reference proteome</keyword>
<gene>
    <name evidence="4" type="ORF">AAEO56_13245</name>
</gene>
<evidence type="ECO:0000256" key="3">
    <source>
        <dbReference type="SAM" id="SignalP"/>
    </source>
</evidence>
<dbReference type="RefSeq" id="WP_341697549.1">
    <property type="nucleotide sequence ID" value="NZ_JBBYHR010000007.1"/>
</dbReference>
<evidence type="ECO:0000313" key="5">
    <source>
        <dbReference type="Proteomes" id="UP001464555"/>
    </source>
</evidence>
<dbReference type="Gene3D" id="1.20.1600.10">
    <property type="entry name" value="Outer membrane efflux proteins (OEP)"/>
    <property type="match status" value="1"/>
</dbReference>
<comment type="similarity">
    <text evidence="1">Belongs to the outer membrane factor (OMF) (TC 1.B.17) family.</text>
</comment>
<accession>A0ABU9HYJ7</accession>
<comment type="caution">
    <text evidence="4">The sequence shown here is derived from an EMBL/GenBank/DDBJ whole genome shotgun (WGS) entry which is preliminary data.</text>
</comment>
<feature type="coiled-coil region" evidence="2">
    <location>
        <begin position="111"/>
        <end position="170"/>
    </location>
</feature>
<reference evidence="4 5" key="1">
    <citation type="submission" date="2024-04" db="EMBL/GenBank/DDBJ databases">
        <title>Flavobacterium sp. DGU11 16S ribosomal RNA gene Genome sequencing and assembly.</title>
        <authorList>
            <person name="Park S."/>
        </authorList>
    </citation>
    <scope>NUCLEOTIDE SEQUENCE [LARGE SCALE GENOMIC DNA]</scope>
    <source>
        <strain evidence="4 5">DGU11</strain>
    </source>
</reference>
<feature type="signal peptide" evidence="3">
    <location>
        <begin position="1"/>
        <end position="20"/>
    </location>
</feature>
<name>A0ABU9HYJ7_9FLAO</name>
<dbReference type="Proteomes" id="UP001464555">
    <property type="component" value="Unassembled WGS sequence"/>
</dbReference>
<dbReference type="EMBL" id="JBBYHR010000007">
    <property type="protein sequence ID" value="MEL1245236.1"/>
    <property type="molecule type" value="Genomic_DNA"/>
</dbReference>
<keyword evidence="3" id="KW-0732">Signal</keyword>
<sequence>MTLKKIMSCMAIALCWANMAAQNPQNLDLTIKQAEELFFKNNFLLLAGQYGIDKADAAIIQSKVYPNPEVSADMIAYQGQNNLYFPTGNRGNFAAGIEQLIILGGKRKAGIELAKKDKEMAEADLTDLTRNLQYQIWQSFYTLHNQEKIIKKYDMLLQKLQELISSYEVQVTKNNVALKDLVRLKSVYVKINNDKSEESQVLIEEQQKLNILLGTTATIKTRYSSDDAKGFAAKSFVYDEILSQSLKNRADLNQARIATESATLNLKLQRSLAIPDVTLRGGYNQQGDAFRNQYNMGLAISLPFFDRNQGNIQKAKTGQLEAGKNVSYKELEVTNEVLAAYQNFTRSVEEYKRINSLINQDFDTVFNGINSNFQKGNVSMIEFADFFEAYNEAQTEVERVKKQLAIAAAGINFVTGTNNF</sequence>
<evidence type="ECO:0000256" key="2">
    <source>
        <dbReference type="SAM" id="Coils"/>
    </source>
</evidence>
<dbReference type="InterPro" id="IPR003423">
    <property type="entry name" value="OMP_efflux"/>
</dbReference>
<evidence type="ECO:0000256" key="1">
    <source>
        <dbReference type="ARBA" id="ARBA00007613"/>
    </source>
</evidence>
<keyword evidence="2" id="KW-0175">Coiled coil</keyword>
<proteinExistence type="inferred from homology"/>
<dbReference type="PANTHER" id="PTHR30203">
    <property type="entry name" value="OUTER MEMBRANE CATION EFFLUX PROTEIN"/>
    <property type="match status" value="1"/>
</dbReference>
<feature type="chain" id="PRO_5045413332" evidence="3">
    <location>
        <begin position="21"/>
        <end position="420"/>
    </location>
</feature>
<dbReference type="InterPro" id="IPR010131">
    <property type="entry name" value="MdtP/NodT-like"/>
</dbReference>
<dbReference type="Pfam" id="PF02321">
    <property type="entry name" value="OEP"/>
    <property type="match status" value="1"/>
</dbReference>
<evidence type="ECO:0000313" key="4">
    <source>
        <dbReference type="EMBL" id="MEL1245236.1"/>
    </source>
</evidence>
<dbReference type="SUPFAM" id="SSF56954">
    <property type="entry name" value="Outer membrane efflux proteins (OEP)"/>
    <property type="match status" value="1"/>
</dbReference>
<dbReference type="PANTHER" id="PTHR30203:SF23">
    <property type="entry name" value="OUTER MEMBRANE EFFLUX PROTEIN"/>
    <property type="match status" value="1"/>
</dbReference>